<dbReference type="CDD" id="cd07726">
    <property type="entry name" value="ST1585-like_MBL-fold"/>
    <property type="match status" value="1"/>
</dbReference>
<sequence>MEKPTYKSLGYGISCIDTQYIRPGLASCYLIEQNNHAAFIDTGTNFTTPLLLELLKIKNIPVDNVDFIIPTHVHLDHAGGAGSLMQQCPNAQLIIHPRGARHMIDPSRLQASASSVYGEAEFKKQYGNLVPIDQQRVTEANDGLRLNFQNRLLEFIDTPGHAKHHVCIIDKTSNGMFTGDTFGVAYPELTVSGQPFIFPPSSPVDFDPADWLESIDKLMNTQCDRAYLTHFCMVDNLNPLAESLRQRIKIFADLALQTTSDKDLGDKIKNYFVEEIRATGCQISQENLFKILMLDISLIIQGLRVWVEKNTSK</sequence>
<feature type="domain" description="Metallo-beta-lactamase" evidence="1">
    <location>
        <begin position="25"/>
        <end position="230"/>
    </location>
</feature>
<evidence type="ECO:0000313" key="3">
    <source>
        <dbReference type="Proteomes" id="UP000015462"/>
    </source>
</evidence>
<comment type="caution">
    <text evidence="2">The sequence shown here is derived from an EMBL/GenBank/DDBJ whole genome shotgun (WGS) entry which is preliminary data.</text>
</comment>
<accession>A0AB33YZK0</accession>
<dbReference type="PANTHER" id="PTHR42951:SF22">
    <property type="entry name" value="METALLO BETA-LACTAMASE SUPERFAMILY LIPOPROTEIN"/>
    <property type="match status" value="1"/>
</dbReference>
<dbReference type="InterPro" id="IPR050855">
    <property type="entry name" value="NDM-1-like"/>
</dbReference>
<evidence type="ECO:0000313" key="2">
    <source>
        <dbReference type="EMBL" id="EPD12342.1"/>
    </source>
</evidence>
<dbReference type="AlphaFoldDB" id="A0AB33YZK0"/>
<reference evidence="2 3" key="1">
    <citation type="journal article" date="2013" name="Genome Announc.">
        <title>Genome Sequence of the Pyrene- and Fluoranthene-Degrading Bacterium Cycloclasticus sp. Strain PY97M.</title>
        <authorList>
            <person name="Cui Z."/>
            <person name="Xu G."/>
            <person name="Li Q."/>
            <person name="Gao W."/>
            <person name="Zheng L."/>
        </authorList>
    </citation>
    <scope>NUCLEOTIDE SEQUENCE [LARGE SCALE GENOMIC DNA]</scope>
    <source>
        <strain evidence="2 3">PY97M</strain>
    </source>
</reference>
<dbReference type="SMART" id="SM00849">
    <property type="entry name" value="Lactamase_B"/>
    <property type="match status" value="1"/>
</dbReference>
<protein>
    <submittedName>
        <fullName evidence="2">Metallo-beta-lactamase superfamily protein</fullName>
    </submittedName>
</protein>
<proteinExistence type="predicted"/>
<keyword evidence="3" id="KW-1185">Reference proteome</keyword>
<dbReference type="RefSeq" id="WP_016391020.1">
    <property type="nucleotide sequence ID" value="NZ_JARGOU010000018.1"/>
</dbReference>
<dbReference type="InterPro" id="IPR037482">
    <property type="entry name" value="ST1585_MBL-fold"/>
</dbReference>
<dbReference type="Proteomes" id="UP000015462">
    <property type="component" value="Unassembled WGS sequence"/>
</dbReference>
<name>A0AB33YZK0_9GAMM</name>
<dbReference type="Gene3D" id="3.60.15.10">
    <property type="entry name" value="Ribonuclease Z/Hydroxyacylglutathione hydrolase-like"/>
    <property type="match status" value="1"/>
</dbReference>
<dbReference type="Pfam" id="PF00753">
    <property type="entry name" value="Lactamase_B"/>
    <property type="match status" value="1"/>
</dbReference>
<organism evidence="2 3">
    <name type="scientific">Cycloclasticus pugetii</name>
    <dbReference type="NCBI Taxonomy" id="34068"/>
    <lineage>
        <taxon>Bacteria</taxon>
        <taxon>Pseudomonadati</taxon>
        <taxon>Pseudomonadota</taxon>
        <taxon>Gammaproteobacteria</taxon>
        <taxon>Thiotrichales</taxon>
        <taxon>Piscirickettsiaceae</taxon>
        <taxon>Cycloclasticus</taxon>
    </lineage>
</organism>
<gene>
    <name evidence="2" type="ORF">L196_11079</name>
</gene>
<dbReference type="EMBL" id="ASHL01000012">
    <property type="protein sequence ID" value="EPD12342.1"/>
    <property type="molecule type" value="Genomic_DNA"/>
</dbReference>
<dbReference type="InterPro" id="IPR001279">
    <property type="entry name" value="Metallo-B-lactamas"/>
</dbReference>
<dbReference type="InterPro" id="IPR036866">
    <property type="entry name" value="RibonucZ/Hydroxyglut_hydro"/>
</dbReference>
<evidence type="ECO:0000259" key="1">
    <source>
        <dbReference type="SMART" id="SM00849"/>
    </source>
</evidence>
<dbReference type="PANTHER" id="PTHR42951">
    <property type="entry name" value="METALLO-BETA-LACTAMASE DOMAIN-CONTAINING"/>
    <property type="match status" value="1"/>
</dbReference>
<dbReference type="SUPFAM" id="SSF56281">
    <property type="entry name" value="Metallo-hydrolase/oxidoreductase"/>
    <property type="match status" value="1"/>
</dbReference>